<name>A0ACB7YAV3_9ERIC</name>
<dbReference type="EMBL" id="CM037158">
    <property type="protein sequence ID" value="KAH7850695.1"/>
    <property type="molecule type" value="Genomic_DNA"/>
</dbReference>
<proteinExistence type="predicted"/>
<reference evidence="1 2" key="1">
    <citation type="journal article" date="2021" name="Hortic Res">
        <title>High-quality reference genome and annotation aids understanding of berry development for evergreen blueberry (Vaccinium darrowii).</title>
        <authorList>
            <person name="Yu J."/>
            <person name="Hulse-Kemp A.M."/>
            <person name="Babiker E."/>
            <person name="Staton M."/>
        </authorList>
    </citation>
    <scope>NUCLEOTIDE SEQUENCE [LARGE SCALE GENOMIC DNA]</scope>
    <source>
        <strain evidence="2">cv. NJ 8807/NJ 8810</strain>
        <tissue evidence="1">Young leaf</tissue>
    </source>
</reference>
<evidence type="ECO:0000313" key="1">
    <source>
        <dbReference type="EMBL" id="KAH7850695.1"/>
    </source>
</evidence>
<accession>A0ACB7YAV3</accession>
<organism evidence="1 2">
    <name type="scientific">Vaccinium darrowii</name>
    <dbReference type="NCBI Taxonomy" id="229202"/>
    <lineage>
        <taxon>Eukaryota</taxon>
        <taxon>Viridiplantae</taxon>
        <taxon>Streptophyta</taxon>
        <taxon>Embryophyta</taxon>
        <taxon>Tracheophyta</taxon>
        <taxon>Spermatophyta</taxon>
        <taxon>Magnoliopsida</taxon>
        <taxon>eudicotyledons</taxon>
        <taxon>Gunneridae</taxon>
        <taxon>Pentapetalae</taxon>
        <taxon>asterids</taxon>
        <taxon>Ericales</taxon>
        <taxon>Ericaceae</taxon>
        <taxon>Vaccinioideae</taxon>
        <taxon>Vaccinieae</taxon>
        <taxon>Vaccinium</taxon>
    </lineage>
</organism>
<gene>
    <name evidence="1" type="ORF">Vadar_001655</name>
</gene>
<keyword evidence="2" id="KW-1185">Reference proteome</keyword>
<evidence type="ECO:0000313" key="2">
    <source>
        <dbReference type="Proteomes" id="UP000828048"/>
    </source>
</evidence>
<protein>
    <submittedName>
        <fullName evidence="1">Uncharacterized protein</fullName>
    </submittedName>
</protein>
<comment type="caution">
    <text evidence="1">The sequence shown here is derived from an EMBL/GenBank/DDBJ whole genome shotgun (WGS) entry which is preliminary data.</text>
</comment>
<sequence length="298" mass="33769">MLRAPRRKGTSNPSCPIKPFLLSKFVNTLTSLFYRTHLWKSEQNTVDQFVYSQTRCRWKAMEHLTLKEVTPRKGILLTEELHQYVLETSVYPREPEPLKQIRDATASDPWAFMGTSPDGGQLIAMLLKLLNAKKTIELGVFTGYSLLLTALSIPDDGKITAIDVNREMYEIGLPIIKKAGVEHKIDFIESKALPVLDKLLEDNENEGSFDFAFVDADKPSYMDYHNRLIKLVKVGGIIAYDNTLWYGTVAMPEEMVLEDLRPSRESTMKLNKMLAADPRVMISHASIGDGITLCMRVQ</sequence>
<dbReference type="Proteomes" id="UP000828048">
    <property type="component" value="Chromosome 8"/>
</dbReference>